<evidence type="ECO:0000256" key="1">
    <source>
        <dbReference type="SAM" id="MobiDB-lite"/>
    </source>
</evidence>
<reference evidence="2 3" key="1">
    <citation type="submission" date="2019-05" db="EMBL/GenBank/DDBJ databases">
        <title>Another draft genome of Portunus trituberculatus and its Hox gene families provides insights of decapod evolution.</title>
        <authorList>
            <person name="Jeong J.-H."/>
            <person name="Song I."/>
            <person name="Kim S."/>
            <person name="Choi T."/>
            <person name="Kim D."/>
            <person name="Ryu S."/>
            <person name="Kim W."/>
        </authorList>
    </citation>
    <scope>NUCLEOTIDE SEQUENCE [LARGE SCALE GENOMIC DNA]</scope>
    <source>
        <tissue evidence="2">Muscle</tissue>
    </source>
</reference>
<feature type="compositionally biased region" description="Low complexity" evidence="1">
    <location>
        <begin position="25"/>
        <end position="37"/>
    </location>
</feature>
<accession>A0A5B7JBK7</accession>
<evidence type="ECO:0000313" key="2">
    <source>
        <dbReference type="EMBL" id="MPC92249.1"/>
    </source>
</evidence>
<dbReference type="Proteomes" id="UP000324222">
    <property type="component" value="Unassembled WGS sequence"/>
</dbReference>
<name>A0A5B7JBK7_PORTR</name>
<evidence type="ECO:0000313" key="3">
    <source>
        <dbReference type="Proteomes" id="UP000324222"/>
    </source>
</evidence>
<organism evidence="2 3">
    <name type="scientific">Portunus trituberculatus</name>
    <name type="common">Swimming crab</name>
    <name type="synonym">Neptunus trituberculatus</name>
    <dbReference type="NCBI Taxonomy" id="210409"/>
    <lineage>
        <taxon>Eukaryota</taxon>
        <taxon>Metazoa</taxon>
        <taxon>Ecdysozoa</taxon>
        <taxon>Arthropoda</taxon>
        <taxon>Crustacea</taxon>
        <taxon>Multicrustacea</taxon>
        <taxon>Malacostraca</taxon>
        <taxon>Eumalacostraca</taxon>
        <taxon>Eucarida</taxon>
        <taxon>Decapoda</taxon>
        <taxon>Pleocyemata</taxon>
        <taxon>Brachyura</taxon>
        <taxon>Eubrachyura</taxon>
        <taxon>Portunoidea</taxon>
        <taxon>Portunidae</taxon>
        <taxon>Portuninae</taxon>
        <taxon>Portunus</taxon>
    </lineage>
</organism>
<gene>
    <name evidence="2" type="ORF">E2C01_087327</name>
</gene>
<dbReference type="EMBL" id="VSRR010090579">
    <property type="protein sequence ID" value="MPC92249.1"/>
    <property type="molecule type" value="Genomic_DNA"/>
</dbReference>
<comment type="caution">
    <text evidence="2">The sequence shown here is derived from an EMBL/GenBank/DDBJ whole genome shotgun (WGS) entry which is preliminary data.</text>
</comment>
<keyword evidence="3" id="KW-1185">Reference proteome</keyword>
<proteinExistence type="predicted"/>
<sequence length="64" mass="6990">MFAQIMKLRSALGLGSYRFPCPLTATRSPRRPLLTPSLPSPPFPAPRHPAQPRPSPQVVLCGVK</sequence>
<feature type="compositionally biased region" description="Pro residues" evidence="1">
    <location>
        <begin position="38"/>
        <end position="55"/>
    </location>
</feature>
<dbReference type="AlphaFoldDB" id="A0A5B7JBK7"/>
<feature type="region of interest" description="Disordered" evidence="1">
    <location>
        <begin position="25"/>
        <end position="64"/>
    </location>
</feature>
<protein>
    <submittedName>
        <fullName evidence="2">Uncharacterized protein</fullName>
    </submittedName>
</protein>